<evidence type="ECO:0000256" key="1">
    <source>
        <dbReference type="ARBA" id="ARBA00001946"/>
    </source>
</evidence>
<dbReference type="GO" id="GO:0050545">
    <property type="term" value="F:sulfopyruvate decarboxylase activity"/>
    <property type="evidence" value="ECO:0007669"/>
    <property type="project" value="TreeGrafter"/>
</dbReference>
<accession>A0A1C6FUK7</accession>
<evidence type="ECO:0000313" key="9">
    <source>
        <dbReference type="EMBL" id="SCJ36752.1"/>
    </source>
</evidence>
<gene>
    <name evidence="8 9" type="primary">comB</name>
    <name evidence="9" type="ORF">SAMEA3545359_00118</name>
</gene>
<evidence type="ECO:0000256" key="3">
    <source>
        <dbReference type="ARBA" id="ARBA00012953"/>
    </source>
</evidence>
<dbReference type="EMBL" id="FMHG01000001">
    <property type="protein sequence ID" value="SCJ36752.1"/>
    <property type="molecule type" value="Genomic_DNA"/>
</dbReference>
<evidence type="ECO:0000256" key="4">
    <source>
        <dbReference type="ARBA" id="ARBA00021948"/>
    </source>
</evidence>
<evidence type="ECO:0000256" key="6">
    <source>
        <dbReference type="ARBA" id="ARBA00022842"/>
    </source>
</evidence>
<dbReference type="InterPro" id="IPR005238">
    <property type="entry name" value="ComB-like"/>
</dbReference>
<proteinExistence type="inferred from homology"/>
<dbReference type="Pfam" id="PF04029">
    <property type="entry name" value="2-ph_phosp"/>
    <property type="match status" value="1"/>
</dbReference>
<evidence type="ECO:0000256" key="7">
    <source>
        <dbReference type="ARBA" id="ARBA00033711"/>
    </source>
</evidence>
<keyword evidence="6 8" id="KW-0460">Magnesium</keyword>
<dbReference type="Gene3D" id="3.90.1560.10">
    <property type="entry name" value="ComB-like"/>
    <property type="match status" value="1"/>
</dbReference>
<protein>
    <recommendedName>
        <fullName evidence="4 8">Probable 2-phosphosulfolactate phosphatase</fullName>
        <ecNumber evidence="3 8">3.1.3.71</ecNumber>
    </recommendedName>
</protein>
<comment type="catalytic activity">
    <reaction evidence="7 8">
        <text>(2R)-O-phospho-3-sulfolactate + H2O = (2R)-3-sulfolactate + phosphate</text>
        <dbReference type="Rhea" id="RHEA:23416"/>
        <dbReference type="ChEBI" id="CHEBI:15377"/>
        <dbReference type="ChEBI" id="CHEBI:15597"/>
        <dbReference type="ChEBI" id="CHEBI:43474"/>
        <dbReference type="ChEBI" id="CHEBI:58738"/>
        <dbReference type="EC" id="3.1.3.71"/>
    </reaction>
</comment>
<dbReference type="InterPro" id="IPR036702">
    <property type="entry name" value="ComB-like_sf"/>
</dbReference>
<dbReference type="SUPFAM" id="SSF142823">
    <property type="entry name" value="ComB-like"/>
    <property type="match status" value="1"/>
</dbReference>
<reference evidence="9" key="1">
    <citation type="submission" date="2015-09" db="EMBL/GenBank/DDBJ databases">
        <authorList>
            <consortium name="Pathogen Informatics"/>
        </authorList>
    </citation>
    <scope>NUCLEOTIDE SEQUENCE</scope>
    <source>
        <strain evidence="9">2789STDY5834896</strain>
    </source>
</reference>
<dbReference type="GO" id="GO:0000287">
    <property type="term" value="F:magnesium ion binding"/>
    <property type="evidence" value="ECO:0007669"/>
    <property type="project" value="UniProtKB-UniRule"/>
</dbReference>
<evidence type="ECO:0000256" key="2">
    <source>
        <dbReference type="ARBA" id="ARBA00009997"/>
    </source>
</evidence>
<name>A0A1C6FUK7_9FIRM</name>
<keyword evidence="5 8" id="KW-0378">Hydrolase</keyword>
<sequence length="247" mass="26139">MRQVTLYTQHDWVDPAAVTGQWAVVIDTFRATTTITAALQNGCLKVLPVMHTPDGLALKQQLLTKDPGTPVLLGGERHTQIIPGYDCGNSPLEYTPAVVGGKVLVLSTTNGTKAALKAVRAGRVFLACLNNCTAVAQKLLGGSADISFICAGTRGKFSLEDVITAGGVLHALSRMGGRFHPDDAAYMAQKMFAAYSADIDALLCQTAHYNTMRSHGLTGDLAYCQQIDSTAAVPVYSRGAIRLAADT</sequence>
<dbReference type="EC" id="3.1.3.71" evidence="3 8"/>
<dbReference type="AlphaFoldDB" id="A0A1C6FUK7"/>
<evidence type="ECO:0000256" key="5">
    <source>
        <dbReference type="ARBA" id="ARBA00022801"/>
    </source>
</evidence>
<evidence type="ECO:0000256" key="8">
    <source>
        <dbReference type="HAMAP-Rule" id="MF_00490"/>
    </source>
</evidence>
<comment type="similarity">
    <text evidence="2 8">Belongs to the ComB family.</text>
</comment>
<dbReference type="HAMAP" id="MF_00490">
    <property type="entry name" value="ComB"/>
    <property type="match status" value="1"/>
</dbReference>
<dbReference type="PANTHER" id="PTHR37311:SF1">
    <property type="entry name" value="2-PHOSPHOSULFOLACTATE PHOSPHATASE-RELATED"/>
    <property type="match status" value="1"/>
</dbReference>
<dbReference type="GO" id="GO:0050532">
    <property type="term" value="F:2-phosphosulfolactate phosphatase activity"/>
    <property type="evidence" value="ECO:0007669"/>
    <property type="project" value="UniProtKB-UniRule"/>
</dbReference>
<comment type="cofactor">
    <cofactor evidence="1 8">
        <name>Mg(2+)</name>
        <dbReference type="ChEBI" id="CHEBI:18420"/>
    </cofactor>
</comment>
<dbReference type="PANTHER" id="PTHR37311">
    <property type="entry name" value="2-PHOSPHOSULFOLACTATE PHOSPHATASE-RELATED"/>
    <property type="match status" value="1"/>
</dbReference>
<organism evidence="9">
    <name type="scientific">uncultured Anaerotruncus sp</name>
    <dbReference type="NCBI Taxonomy" id="905011"/>
    <lineage>
        <taxon>Bacteria</taxon>
        <taxon>Bacillati</taxon>
        <taxon>Bacillota</taxon>
        <taxon>Clostridia</taxon>
        <taxon>Eubacteriales</taxon>
        <taxon>Oscillospiraceae</taxon>
        <taxon>Anaerotruncus</taxon>
        <taxon>environmental samples</taxon>
    </lineage>
</organism>